<reference evidence="3 4" key="1">
    <citation type="submission" date="2018-02" db="EMBL/GenBank/DDBJ databases">
        <title>Subsurface microbial communities from deep shales in Ohio and West Virginia, USA.</title>
        <authorList>
            <person name="Wrighton K."/>
        </authorList>
    </citation>
    <scope>NUCLEOTIDE SEQUENCE [LARGE SCALE GENOMIC DNA]</scope>
    <source>
        <strain evidence="3 4">OWC-DMM</strain>
    </source>
</reference>
<feature type="transmembrane region" description="Helical" evidence="1">
    <location>
        <begin position="234"/>
        <end position="250"/>
    </location>
</feature>
<dbReference type="Proteomes" id="UP000240010">
    <property type="component" value="Unassembled WGS sequence"/>
</dbReference>
<dbReference type="InterPro" id="IPR002656">
    <property type="entry name" value="Acyl_transf_3_dom"/>
</dbReference>
<feature type="transmembrane region" description="Helical" evidence="1">
    <location>
        <begin position="299"/>
        <end position="315"/>
    </location>
</feature>
<feature type="transmembrane region" description="Helical" evidence="1">
    <location>
        <begin position="44"/>
        <end position="69"/>
    </location>
</feature>
<sequence>MSNNTTEPLRSNARFNVLDGWRAMSILLVLACHLLPIGPKFLQLNYATGVLGMSLFFTLSGFLVTHILISRPQVFDFLVRRFLRILPLAWLYIFIALSTHPVSREAWFAHVFFYANYPPKPLIHVTDHLWSLCVEMHFYIGLALLVSMLKKRGLLLIPLICIAITAIRIFNLEHVSVITHFRVDEILAGSILALIYNRQLGITLFNMMSKINYAYLWVLLLISCHPDAGFMNYFRPYFAATLVGVTLLNQNTQFARLLESRWLFYIASISFALYVIHPLLESTWLGSGDIIEKYSKRPLLFLVLFLCAHISTFYYEQKVMAWGKNISRKFKSVRSNEC</sequence>
<feature type="transmembrane region" description="Helical" evidence="1">
    <location>
        <begin position="203"/>
        <end position="222"/>
    </location>
</feature>
<dbReference type="PANTHER" id="PTHR23028">
    <property type="entry name" value="ACETYLTRANSFERASE"/>
    <property type="match status" value="1"/>
</dbReference>
<dbReference type="RefSeq" id="WP_104429141.1">
    <property type="nucleotide sequence ID" value="NZ_PTIZ01000006.1"/>
</dbReference>
<dbReference type="PANTHER" id="PTHR23028:SF53">
    <property type="entry name" value="ACYL_TRANSF_3 DOMAIN-CONTAINING PROTEIN"/>
    <property type="match status" value="1"/>
</dbReference>
<dbReference type="InterPro" id="IPR050879">
    <property type="entry name" value="Acyltransferase_3"/>
</dbReference>
<dbReference type="AlphaFoldDB" id="A0A2S6HCU0"/>
<evidence type="ECO:0000313" key="4">
    <source>
        <dbReference type="Proteomes" id="UP000240010"/>
    </source>
</evidence>
<evidence type="ECO:0000256" key="1">
    <source>
        <dbReference type="SAM" id="Phobius"/>
    </source>
</evidence>
<keyword evidence="1" id="KW-0812">Transmembrane</keyword>
<dbReference type="Pfam" id="PF01757">
    <property type="entry name" value="Acyl_transf_3"/>
    <property type="match status" value="1"/>
</dbReference>
<evidence type="ECO:0000259" key="2">
    <source>
        <dbReference type="Pfam" id="PF01757"/>
    </source>
</evidence>
<keyword evidence="1" id="KW-1133">Transmembrane helix</keyword>
<feature type="domain" description="Acyltransferase 3" evidence="2">
    <location>
        <begin position="18"/>
        <end position="308"/>
    </location>
</feature>
<dbReference type="GO" id="GO:0016747">
    <property type="term" value="F:acyltransferase activity, transferring groups other than amino-acyl groups"/>
    <property type="evidence" value="ECO:0007669"/>
    <property type="project" value="InterPro"/>
</dbReference>
<keyword evidence="1" id="KW-0472">Membrane</keyword>
<feature type="transmembrane region" description="Helical" evidence="1">
    <location>
        <begin position="153"/>
        <end position="171"/>
    </location>
</feature>
<evidence type="ECO:0000313" key="3">
    <source>
        <dbReference type="EMBL" id="PPK75278.1"/>
    </source>
</evidence>
<feature type="transmembrane region" description="Helical" evidence="1">
    <location>
        <begin position="128"/>
        <end position="146"/>
    </location>
</feature>
<dbReference type="EMBL" id="PTIZ01000006">
    <property type="protein sequence ID" value="PPK75278.1"/>
    <property type="molecule type" value="Genomic_DNA"/>
</dbReference>
<feature type="transmembrane region" description="Helical" evidence="1">
    <location>
        <begin position="262"/>
        <end position="279"/>
    </location>
</feature>
<proteinExistence type="predicted"/>
<organism evidence="3 4">
    <name type="scientific">Methylobacter tundripaludum</name>
    <dbReference type="NCBI Taxonomy" id="173365"/>
    <lineage>
        <taxon>Bacteria</taxon>
        <taxon>Pseudomonadati</taxon>
        <taxon>Pseudomonadota</taxon>
        <taxon>Gammaproteobacteria</taxon>
        <taxon>Methylococcales</taxon>
        <taxon>Methylococcaceae</taxon>
        <taxon>Methylobacter</taxon>
    </lineage>
</organism>
<feature type="transmembrane region" description="Helical" evidence="1">
    <location>
        <begin position="21"/>
        <end position="38"/>
    </location>
</feature>
<accession>A0A2S6HCU0</accession>
<comment type="caution">
    <text evidence="3">The sequence shown here is derived from an EMBL/GenBank/DDBJ whole genome shotgun (WGS) entry which is preliminary data.</text>
</comment>
<feature type="transmembrane region" description="Helical" evidence="1">
    <location>
        <begin position="81"/>
        <end position="99"/>
    </location>
</feature>
<dbReference type="GO" id="GO:0016020">
    <property type="term" value="C:membrane"/>
    <property type="evidence" value="ECO:0007669"/>
    <property type="project" value="TreeGrafter"/>
</dbReference>
<gene>
    <name evidence="3" type="ORF">B0F87_106126</name>
</gene>
<name>A0A2S6HCU0_9GAMM</name>
<protein>
    <submittedName>
        <fullName evidence="3">Peptidoglycan/LPS O-acetylase OafA/YrhL</fullName>
    </submittedName>
</protein>
<dbReference type="GO" id="GO:0000271">
    <property type="term" value="P:polysaccharide biosynthetic process"/>
    <property type="evidence" value="ECO:0007669"/>
    <property type="project" value="TreeGrafter"/>
</dbReference>